<dbReference type="EMBL" id="ASHM01019147">
    <property type="protein sequence ID" value="PNY00632.1"/>
    <property type="molecule type" value="Genomic_DNA"/>
</dbReference>
<evidence type="ECO:0000256" key="1">
    <source>
        <dbReference type="SAM" id="MobiDB-lite"/>
    </source>
</evidence>
<organism evidence="2 3">
    <name type="scientific">Trifolium pratense</name>
    <name type="common">Red clover</name>
    <dbReference type="NCBI Taxonomy" id="57577"/>
    <lineage>
        <taxon>Eukaryota</taxon>
        <taxon>Viridiplantae</taxon>
        <taxon>Streptophyta</taxon>
        <taxon>Embryophyta</taxon>
        <taxon>Tracheophyta</taxon>
        <taxon>Spermatophyta</taxon>
        <taxon>Magnoliopsida</taxon>
        <taxon>eudicotyledons</taxon>
        <taxon>Gunneridae</taxon>
        <taxon>Pentapetalae</taxon>
        <taxon>rosids</taxon>
        <taxon>fabids</taxon>
        <taxon>Fabales</taxon>
        <taxon>Fabaceae</taxon>
        <taxon>Papilionoideae</taxon>
        <taxon>50 kb inversion clade</taxon>
        <taxon>NPAAA clade</taxon>
        <taxon>Hologalegina</taxon>
        <taxon>IRL clade</taxon>
        <taxon>Trifolieae</taxon>
        <taxon>Trifolium</taxon>
    </lineage>
</organism>
<reference evidence="2 3" key="1">
    <citation type="journal article" date="2014" name="Am. J. Bot.">
        <title>Genome assembly and annotation for red clover (Trifolium pratense; Fabaceae).</title>
        <authorList>
            <person name="Istvanek J."/>
            <person name="Jaros M."/>
            <person name="Krenek A."/>
            <person name="Repkova J."/>
        </authorList>
    </citation>
    <scope>NUCLEOTIDE SEQUENCE [LARGE SCALE GENOMIC DNA]</scope>
    <source>
        <strain evidence="3">cv. Tatra</strain>
        <tissue evidence="2">Young leaves</tissue>
    </source>
</reference>
<feature type="region of interest" description="Disordered" evidence="1">
    <location>
        <begin position="1"/>
        <end position="29"/>
    </location>
</feature>
<protein>
    <submittedName>
        <fullName evidence="2">Group ii intron-encoded protein ltra</fullName>
    </submittedName>
</protein>
<evidence type="ECO:0000313" key="2">
    <source>
        <dbReference type="EMBL" id="PNY00632.1"/>
    </source>
</evidence>
<gene>
    <name evidence="2" type="ORF">L195_g023917</name>
</gene>
<dbReference type="ExpressionAtlas" id="A0A2K3NC68">
    <property type="expression patterns" value="baseline"/>
</dbReference>
<proteinExistence type="predicted"/>
<dbReference type="STRING" id="57577.A0A2K3NC68"/>
<dbReference type="Proteomes" id="UP000236291">
    <property type="component" value="Unassembled WGS sequence"/>
</dbReference>
<reference evidence="2 3" key="2">
    <citation type="journal article" date="2017" name="Front. Plant Sci.">
        <title>Gene Classification and Mining of Molecular Markers Useful in Red Clover (Trifolium pratense) Breeding.</title>
        <authorList>
            <person name="Istvanek J."/>
            <person name="Dluhosova J."/>
            <person name="Dluhos P."/>
            <person name="Patkova L."/>
            <person name="Nedelnik J."/>
            <person name="Repkova J."/>
        </authorList>
    </citation>
    <scope>NUCLEOTIDE SEQUENCE [LARGE SCALE GENOMIC DNA]</scope>
    <source>
        <strain evidence="3">cv. Tatra</strain>
        <tissue evidence="2">Young leaves</tissue>
    </source>
</reference>
<evidence type="ECO:0000313" key="3">
    <source>
        <dbReference type="Proteomes" id="UP000236291"/>
    </source>
</evidence>
<feature type="non-terminal residue" evidence="2">
    <location>
        <position position="1"/>
    </location>
</feature>
<accession>A0A2K3NC68</accession>
<comment type="caution">
    <text evidence="2">The sequence shown here is derived from an EMBL/GenBank/DDBJ whole genome shotgun (WGS) entry which is preliminary data.</text>
</comment>
<sequence>TEHRAEMVVKRGKAAHPEQGNTEIGNGYGVPGGGAYNDVAKLNTDTGNNAFGQPESKLHRCSEQKTAAKELPEYLKQKLRARVYYFQPDNLTYKLSVFEFQKGTSAEVRGDEKLAPGWIEVH</sequence>
<dbReference type="AlphaFoldDB" id="A0A2K3NC68"/>
<name>A0A2K3NC68_TRIPR</name>